<sequence>MGCKQNSKNKYCISFSLPTQTNLMTNLATTTASLSRIRNNHQPNLDFHKIKKPNLGLLPTRKMIFLNLLDILKVHNKCYSLQMKDYFRLITCAFTYVQSSTSFKSLKNAYLQDFLKIKVQQIPQNPTINPTAKLMKNPLLINASSFSRWPPSLEVVDKLLLDKSNVLRRSTSDNVEGIFPEKLFLDKSRASRDTNFPISVGIFPLKLFLDKFKETKPLNNTILRVLKNELHQSHLLENSQIDPKSPNVLNCQYFQKDQGTLEQSNIQKMLELNLLIHCEKDQDFTKNVLEIC</sequence>
<comment type="caution">
    <text evidence="1">The sequence shown here is derived from an EMBL/GenBank/DDBJ whole genome shotgun (WGS) entry which is preliminary data.</text>
</comment>
<organism evidence="1 2">
    <name type="scientific">Cannabis sativa</name>
    <name type="common">Hemp</name>
    <name type="synonym">Marijuana</name>
    <dbReference type="NCBI Taxonomy" id="3483"/>
    <lineage>
        <taxon>Eukaryota</taxon>
        <taxon>Viridiplantae</taxon>
        <taxon>Streptophyta</taxon>
        <taxon>Embryophyta</taxon>
        <taxon>Tracheophyta</taxon>
        <taxon>Spermatophyta</taxon>
        <taxon>Magnoliopsida</taxon>
        <taxon>eudicotyledons</taxon>
        <taxon>Gunneridae</taxon>
        <taxon>Pentapetalae</taxon>
        <taxon>rosids</taxon>
        <taxon>fabids</taxon>
        <taxon>Rosales</taxon>
        <taxon>Cannabaceae</taxon>
        <taxon>Cannabis</taxon>
    </lineage>
</organism>
<proteinExistence type="predicted"/>
<dbReference type="EMBL" id="JAATIQ010000025">
    <property type="protein sequence ID" value="KAF4398631.1"/>
    <property type="molecule type" value="Genomic_DNA"/>
</dbReference>
<evidence type="ECO:0000313" key="1">
    <source>
        <dbReference type="EMBL" id="KAF4398631.1"/>
    </source>
</evidence>
<reference evidence="1 2" key="1">
    <citation type="journal article" date="2020" name="bioRxiv">
        <title>Sequence and annotation of 42 cannabis genomes reveals extensive copy number variation in cannabinoid synthesis and pathogen resistance genes.</title>
        <authorList>
            <person name="Mckernan K.J."/>
            <person name="Helbert Y."/>
            <person name="Kane L.T."/>
            <person name="Ebling H."/>
            <person name="Zhang L."/>
            <person name="Liu B."/>
            <person name="Eaton Z."/>
            <person name="Mclaughlin S."/>
            <person name="Kingan S."/>
            <person name="Baybayan P."/>
            <person name="Concepcion G."/>
            <person name="Jordan M."/>
            <person name="Riva A."/>
            <person name="Barbazuk W."/>
            <person name="Harkins T."/>
        </authorList>
    </citation>
    <scope>NUCLEOTIDE SEQUENCE [LARGE SCALE GENOMIC DNA]</scope>
    <source>
        <strain evidence="2">cv. Jamaican Lion 4</strain>
        <tissue evidence="1">Leaf</tissue>
    </source>
</reference>
<name>A0A7J6HUU3_CANSA</name>
<keyword evidence="2" id="KW-1185">Reference proteome</keyword>
<protein>
    <submittedName>
        <fullName evidence="1">Uncharacterized protein</fullName>
    </submittedName>
</protein>
<accession>A0A7J6HUU3</accession>
<dbReference type="AlphaFoldDB" id="A0A7J6HUU3"/>
<evidence type="ECO:0000313" key="2">
    <source>
        <dbReference type="Proteomes" id="UP000583929"/>
    </source>
</evidence>
<dbReference type="Proteomes" id="UP000583929">
    <property type="component" value="Unassembled WGS sequence"/>
</dbReference>
<gene>
    <name evidence="1" type="ORF">G4B88_013720</name>
</gene>